<feature type="domain" description="DJ-1/PfpI" evidence="3">
    <location>
        <begin position="5"/>
        <end position="179"/>
    </location>
</feature>
<dbReference type="RefSeq" id="WP_262843969.1">
    <property type="nucleotide sequence ID" value="NZ_JANZYP010000023.1"/>
</dbReference>
<dbReference type="InterPro" id="IPR029062">
    <property type="entry name" value="Class_I_gatase-like"/>
</dbReference>
<proteinExistence type="inferred from homology"/>
<protein>
    <submittedName>
        <fullName evidence="4">DJ-1/PfpI family protein</fullName>
    </submittedName>
</protein>
<gene>
    <name evidence="4" type="ORF">ACFO8L_25445</name>
</gene>
<evidence type="ECO:0000256" key="2">
    <source>
        <dbReference type="SAM" id="MobiDB-lite"/>
    </source>
</evidence>
<feature type="compositionally biased region" description="Polar residues" evidence="2">
    <location>
        <begin position="192"/>
        <end position="201"/>
    </location>
</feature>
<feature type="region of interest" description="Disordered" evidence="2">
    <location>
        <begin position="192"/>
        <end position="211"/>
    </location>
</feature>
<dbReference type="Pfam" id="PF01965">
    <property type="entry name" value="DJ-1_PfpI"/>
    <property type="match status" value="1"/>
</dbReference>
<name>A0ABV9EIN8_9ACTN</name>
<dbReference type="InterPro" id="IPR006286">
    <property type="entry name" value="C56_PfpI-like"/>
</dbReference>
<dbReference type="SUPFAM" id="SSF52317">
    <property type="entry name" value="Class I glutamine amidotransferase-like"/>
    <property type="match status" value="1"/>
</dbReference>
<comment type="similarity">
    <text evidence="1">Belongs to the peptidase C56 family.</text>
</comment>
<accession>A0ABV9EIN8</accession>
<dbReference type="Gene3D" id="3.40.50.880">
    <property type="match status" value="1"/>
</dbReference>
<sequence length="211" mass="23602">MVNARVAILMESDFYEPEIFYYQRRFAEEGVTLDFLTRLWGQESITFTGHEYRAPFAVSKSLEHVDPAGYDAVIVPSGMVSDRLRYTEDVNRLAPATDFLRRAFEHPAVIKGIICHGMWLASSIPYTVRGRKIVCHNNLVGDVRNMGAEYVDEDVVVDGDLVTGRSGQHCHLFARTLVELLARKDLAPNGLLSQMDPSSQKDLVAQKGGTP</sequence>
<reference evidence="5" key="1">
    <citation type="journal article" date="2019" name="Int. J. Syst. Evol. Microbiol.">
        <title>The Global Catalogue of Microorganisms (GCM) 10K type strain sequencing project: providing services to taxonomists for standard genome sequencing and annotation.</title>
        <authorList>
            <consortium name="The Broad Institute Genomics Platform"/>
            <consortium name="The Broad Institute Genome Sequencing Center for Infectious Disease"/>
            <person name="Wu L."/>
            <person name="Ma J."/>
        </authorList>
    </citation>
    <scope>NUCLEOTIDE SEQUENCE [LARGE SCALE GENOMIC DNA]</scope>
    <source>
        <strain evidence="5">CCUG 49560</strain>
    </source>
</reference>
<dbReference type="InterPro" id="IPR002818">
    <property type="entry name" value="DJ-1/PfpI"/>
</dbReference>
<dbReference type="PANTHER" id="PTHR42733:SF2">
    <property type="entry name" value="DJ-1_THIJ_PFPI FAMILY PROTEIN"/>
    <property type="match status" value="1"/>
</dbReference>
<comment type="caution">
    <text evidence="4">The sequence shown here is derived from an EMBL/GenBank/DDBJ whole genome shotgun (WGS) entry which is preliminary data.</text>
</comment>
<dbReference type="EMBL" id="JBHSFN010000016">
    <property type="protein sequence ID" value="MFC4589461.1"/>
    <property type="molecule type" value="Genomic_DNA"/>
</dbReference>
<evidence type="ECO:0000256" key="1">
    <source>
        <dbReference type="ARBA" id="ARBA00008542"/>
    </source>
</evidence>
<evidence type="ECO:0000313" key="4">
    <source>
        <dbReference type="EMBL" id="MFC4589461.1"/>
    </source>
</evidence>
<evidence type="ECO:0000259" key="3">
    <source>
        <dbReference type="Pfam" id="PF01965"/>
    </source>
</evidence>
<dbReference type="PANTHER" id="PTHR42733">
    <property type="entry name" value="DJ-1 PROTEIN"/>
    <property type="match status" value="1"/>
</dbReference>
<evidence type="ECO:0000313" key="5">
    <source>
        <dbReference type="Proteomes" id="UP001595891"/>
    </source>
</evidence>
<dbReference type="Proteomes" id="UP001595891">
    <property type="component" value="Unassembled WGS sequence"/>
</dbReference>
<keyword evidence="5" id="KW-1185">Reference proteome</keyword>
<organism evidence="4 5">
    <name type="scientific">Sphaerisporangium corydalis</name>
    <dbReference type="NCBI Taxonomy" id="1441875"/>
    <lineage>
        <taxon>Bacteria</taxon>
        <taxon>Bacillati</taxon>
        <taxon>Actinomycetota</taxon>
        <taxon>Actinomycetes</taxon>
        <taxon>Streptosporangiales</taxon>
        <taxon>Streptosporangiaceae</taxon>
        <taxon>Sphaerisporangium</taxon>
    </lineage>
</organism>